<proteinExistence type="predicted"/>
<organism evidence="3 4">
    <name type="scientific">Asanoa iriomotensis</name>
    <dbReference type="NCBI Taxonomy" id="234613"/>
    <lineage>
        <taxon>Bacteria</taxon>
        <taxon>Bacillati</taxon>
        <taxon>Actinomycetota</taxon>
        <taxon>Actinomycetes</taxon>
        <taxon>Micromonosporales</taxon>
        <taxon>Micromonosporaceae</taxon>
        <taxon>Asanoa</taxon>
    </lineage>
</organism>
<evidence type="ECO:0000256" key="2">
    <source>
        <dbReference type="SAM" id="Phobius"/>
    </source>
</evidence>
<dbReference type="RefSeq" id="WP_203707049.1">
    <property type="nucleotide sequence ID" value="NZ_BAAALU010000006.1"/>
</dbReference>
<feature type="transmembrane region" description="Helical" evidence="2">
    <location>
        <begin position="120"/>
        <end position="145"/>
    </location>
</feature>
<accession>A0ABQ4CBT8</accession>
<protein>
    <submittedName>
        <fullName evidence="3">Uncharacterized protein</fullName>
    </submittedName>
</protein>
<comment type="caution">
    <text evidence="3">The sequence shown here is derived from an EMBL/GenBank/DDBJ whole genome shotgun (WGS) entry which is preliminary data.</text>
</comment>
<sequence length="349" mass="36653">MHKTNQASNERFGYTTGGGPDRDTMTDREKVATRLGIPVSAVQIAADADAGVYPNVAAADWLDADGDDDHAEVTTMIPLPPQMATFQPVQPQRRKGTVYRARHSVNQPVRERKPWWRRKILGIPFALPILFVLIPAIAFAAVIAFNKTISGSVKGASVGADGGWGWVPVTQRWAVDGTYLGTTTQNNALAAELDIDPGDLDSGQPVRIPDNGGCVAAVRIADRGSFAVKLIRAMPGGECRINVGLQSETNPANVAKVEVGTPTVNAGAVSVVSVALDPSAPAKANLFNGVTGGEQYNTVKAGDVLDGANVTRVLPLKLTIPAGADLGTSGEWNAFTVTVPLELVGTNQS</sequence>
<keyword evidence="2" id="KW-0472">Membrane</keyword>
<evidence type="ECO:0000313" key="3">
    <source>
        <dbReference type="EMBL" id="GIF60229.1"/>
    </source>
</evidence>
<name>A0ABQ4CBT8_9ACTN</name>
<reference evidence="3 4" key="1">
    <citation type="submission" date="2021-01" db="EMBL/GenBank/DDBJ databases">
        <title>Whole genome shotgun sequence of Asanoa iriomotensis NBRC 100142.</title>
        <authorList>
            <person name="Komaki H."/>
            <person name="Tamura T."/>
        </authorList>
    </citation>
    <scope>NUCLEOTIDE SEQUENCE [LARGE SCALE GENOMIC DNA]</scope>
    <source>
        <strain evidence="3 4">NBRC 100142</strain>
    </source>
</reference>
<keyword evidence="2" id="KW-1133">Transmembrane helix</keyword>
<keyword evidence="4" id="KW-1185">Reference proteome</keyword>
<keyword evidence="2" id="KW-0812">Transmembrane</keyword>
<evidence type="ECO:0000313" key="4">
    <source>
        <dbReference type="Proteomes" id="UP000624325"/>
    </source>
</evidence>
<gene>
    <name evidence="3" type="ORF">Air01nite_63240</name>
</gene>
<feature type="region of interest" description="Disordered" evidence="1">
    <location>
        <begin position="1"/>
        <end position="25"/>
    </location>
</feature>
<evidence type="ECO:0000256" key="1">
    <source>
        <dbReference type="SAM" id="MobiDB-lite"/>
    </source>
</evidence>
<dbReference type="Proteomes" id="UP000624325">
    <property type="component" value="Unassembled WGS sequence"/>
</dbReference>
<dbReference type="EMBL" id="BONC01000062">
    <property type="protein sequence ID" value="GIF60229.1"/>
    <property type="molecule type" value="Genomic_DNA"/>
</dbReference>